<proteinExistence type="predicted"/>
<dbReference type="Gene3D" id="3.30.450.40">
    <property type="match status" value="1"/>
</dbReference>
<keyword evidence="1" id="KW-0805">Transcription regulation</keyword>
<evidence type="ECO:0000256" key="3">
    <source>
        <dbReference type="ARBA" id="ARBA00023163"/>
    </source>
</evidence>
<evidence type="ECO:0000259" key="5">
    <source>
        <dbReference type="PROSITE" id="PS51078"/>
    </source>
</evidence>
<evidence type="ECO:0000313" key="6">
    <source>
        <dbReference type="EMBL" id="ODA31938.1"/>
    </source>
</evidence>
<dbReference type="InterPro" id="IPR036390">
    <property type="entry name" value="WH_DNA-bd_sf"/>
</dbReference>
<dbReference type="OrthoDB" id="9791752at2"/>
<evidence type="ECO:0000313" key="7">
    <source>
        <dbReference type="Proteomes" id="UP000094828"/>
    </source>
</evidence>
<dbReference type="PROSITE" id="PS51077">
    <property type="entry name" value="HTH_ICLR"/>
    <property type="match status" value="1"/>
</dbReference>
<dbReference type="InterPro" id="IPR036388">
    <property type="entry name" value="WH-like_DNA-bd_sf"/>
</dbReference>
<dbReference type="AlphaFoldDB" id="A0A1C3EFC2"/>
<reference evidence="6 7" key="1">
    <citation type="submission" date="2016-05" db="EMBL/GenBank/DDBJ databases">
        <title>Genomic and physiological characterization of Planctopirus sp. isolated from fresh water lake.</title>
        <authorList>
            <person name="Subhash Y."/>
            <person name="Ramana C."/>
        </authorList>
    </citation>
    <scope>NUCLEOTIDE SEQUENCE [LARGE SCALE GENOMIC DNA]</scope>
    <source>
        <strain evidence="6 7">JC280</strain>
    </source>
</reference>
<comment type="caution">
    <text evidence="6">The sequence shown here is derived from an EMBL/GenBank/DDBJ whole genome shotgun (WGS) entry which is preliminary data.</text>
</comment>
<dbReference type="SMART" id="SM00346">
    <property type="entry name" value="HTH_ICLR"/>
    <property type="match status" value="1"/>
</dbReference>
<dbReference type="InterPro" id="IPR005471">
    <property type="entry name" value="Tscrpt_reg_IclR_N"/>
</dbReference>
<dbReference type="GO" id="GO:0003700">
    <property type="term" value="F:DNA-binding transcription factor activity"/>
    <property type="evidence" value="ECO:0007669"/>
    <property type="project" value="TreeGrafter"/>
</dbReference>
<feature type="domain" description="IclR-ED" evidence="5">
    <location>
        <begin position="80"/>
        <end position="263"/>
    </location>
</feature>
<evidence type="ECO:0000259" key="4">
    <source>
        <dbReference type="PROSITE" id="PS51077"/>
    </source>
</evidence>
<dbReference type="PROSITE" id="PS51078">
    <property type="entry name" value="ICLR_ED"/>
    <property type="match status" value="1"/>
</dbReference>
<dbReference type="InterPro" id="IPR029016">
    <property type="entry name" value="GAF-like_dom_sf"/>
</dbReference>
<keyword evidence="2" id="KW-0238">DNA-binding</keyword>
<feature type="domain" description="HTH iclR-type" evidence="4">
    <location>
        <begin position="17"/>
        <end position="79"/>
    </location>
</feature>
<evidence type="ECO:0000256" key="2">
    <source>
        <dbReference type="ARBA" id="ARBA00023125"/>
    </source>
</evidence>
<dbReference type="EMBL" id="LYDR01000072">
    <property type="protein sequence ID" value="ODA31938.1"/>
    <property type="molecule type" value="Genomic_DNA"/>
</dbReference>
<evidence type="ECO:0000256" key="1">
    <source>
        <dbReference type="ARBA" id="ARBA00023015"/>
    </source>
</evidence>
<dbReference type="Gene3D" id="1.10.10.10">
    <property type="entry name" value="Winged helix-like DNA-binding domain superfamily/Winged helix DNA-binding domain"/>
    <property type="match status" value="1"/>
</dbReference>
<accession>A0A1C3EFC2</accession>
<dbReference type="GO" id="GO:0045892">
    <property type="term" value="P:negative regulation of DNA-templated transcription"/>
    <property type="evidence" value="ECO:0007669"/>
    <property type="project" value="TreeGrafter"/>
</dbReference>
<sequence length="272" mass="29622">MSKNDNDSTNPLFRYKVPILDRALDLLETLSKHPEGVTLTSLTASLGMPKNSVFRILSTLTLRGYVDRDEEAKVYRLNRKLLSISYGAIGGQRLLEVASPILRALRDATGETALLGTVSGRQGVVLDQFPSSHPVKVVVEIGHAFPLHSAAPAKAILAFLPESLQAPLISSITWTRYTPNTLTTIKAYKAELATVRQQGFAVDRCEQSEAYACVAAPIFDSSKQVIAAIWISGPCDRLPLTQLASAGLIVRKYALKLSRNMGFPDDSEHSSD</sequence>
<dbReference type="GO" id="GO:0003677">
    <property type="term" value="F:DNA binding"/>
    <property type="evidence" value="ECO:0007669"/>
    <property type="project" value="UniProtKB-KW"/>
</dbReference>
<dbReference type="Pfam" id="PF01614">
    <property type="entry name" value="IclR_C"/>
    <property type="match status" value="1"/>
</dbReference>
<dbReference type="Proteomes" id="UP000094828">
    <property type="component" value="Unassembled WGS sequence"/>
</dbReference>
<protein>
    <recommendedName>
        <fullName evidence="8">IclR family transcriptional regulator</fullName>
    </recommendedName>
</protein>
<dbReference type="Pfam" id="PF09339">
    <property type="entry name" value="HTH_IclR"/>
    <property type="match status" value="1"/>
</dbReference>
<keyword evidence="3" id="KW-0804">Transcription</keyword>
<dbReference type="SUPFAM" id="SSF55781">
    <property type="entry name" value="GAF domain-like"/>
    <property type="match status" value="1"/>
</dbReference>
<gene>
    <name evidence="6" type="ORF">A6X21_21960</name>
</gene>
<keyword evidence="7" id="KW-1185">Reference proteome</keyword>
<dbReference type="PANTHER" id="PTHR30136:SF24">
    <property type="entry name" value="HTH-TYPE TRANSCRIPTIONAL REPRESSOR ALLR"/>
    <property type="match status" value="1"/>
</dbReference>
<dbReference type="SUPFAM" id="SSF46785">
    <property type="entry name" value="Winged helix' DNA-binding domain"/>
    <property type="match status" value="1"/>
</dbReference>
<dbReference type="PANTHER" id="PTHR30136">
    <property type="entry name" value="HELIX-TURN-HELIX TRANSCRIPTIONAL REGULATOR, ICLR FAMILY"/>
    <property type="match status" value="1"/>
</dbReference>
<dbReference type="STRING" id="1841610.A6X21_21960"/>
<evidence type="ECO:0008006" key="8">
    <source>
        <dbReference type="Google" id="ProtNLM"/>
    </source>
</evidence>
<dbReference type="RefSeq" id="WP_068847715.1">
    <property type="nucleotide sequence ID" value="NZ_LYDR01000072.1"/>
</dbReference>
<organism evidence="6 7">
    <name type="scientific">Planctopirus hydrillae</name>
    <dbReference type="NCBI Taxonomy" id="1841610"/>
    <lineage>
        <taxon>Bacteria</taxon>
        <taxon>Pseudomonadati</taxon>
        <taxon>Planctomycetota</taxon>
        <taxon>Planctomycetia</taxon>
        <taxon>Planctomycetales</taxon>
        <taxon>Planctomycetaceae</taxon>
        <taxon>Planctopirus</taxon>
    </lineage>
</organism>
<dbReference type="InterPro" id="IPR014757">
    <property type="entry name" value="Tscrpt_reg_IclR_C"/>
</dbReference>
<dbReference type="FunFam" id="1.10.10.10:FF:000056">
    <property type="entry name" value="IclR family transcriptional regulator"/>
    <property type="match status" value="1"/>
</dbReference>
<dbReference type="InterPro" id="IPR050707">
    <property type="entry name" value="HTH_MetabolicPath_Reg"/>
</dbReference>
<name>A0A1C3EFC2_9PLAN</name>